<feature type="region of interest" description="Disordered" evidence="7">
    <location>
        <begin position="428"/>
        <end position="492"/>
    </location>
</feature>
<organism evidence="9 10">
    <name type="scientific">Naumovozyma dairenensis (strain ATCC 10597 / BCRC 20456 / CBS 421 / NBRC 0211 / NRRL Y-12639)</name>
    <name type="common">Saccharomyces dairenensis</name>
    <dbReference type="NCBI Taxonomy" id="1071378"/>
    <lineage>
        <taxon>Eukaryota</taxon>
        <taxon>Fungi</taxon>
        <taxon>Dikarya</taxon>
        <taxon>Ascomycota</taxon>
        <taxon>Saccharomycotina</taxon>
        <taxon>Saccharomycetes</taxon>
        <taxon>Saccharomycetales</taxon>
        <taxon>Saccharomycetaceae</taxon>
        <taxon>Naumovozyma</taxon>
    </lineage>
</organism>
<evidence type="ECO:0000256" key="2">
    <source>
        <dbReference type="ARBA" id="ARBA00023015"/>
    </source>
</evidence>
<dbReference type="OMA" id="VQRQFHN"/>
<dbReference type="KEGG" id="ndi:NDAI_0E02700"/>
<evidence type="ECO:0000256" key="7">
    <source>
        <dbReference type="SAM" id="MobiDB-lite"/>
    </source>
</evidence>
<dbReference type="eggNOG" id="KOG0014">
    <property type="taxonomic scope" value="Eukaryota"/>
</dbReference>
<evidence type="ECO:0000313" key="10">
    <source>
        <dbReference type="Proteomes" id="UP000000689"/>
    </source>
</evidence>
<dbReference type="AlphaFoldDB" id="G0WBG7"/>
<dbReference type="GO" id="GO:0000981">
    <property type="term" value="F:DNA-binding transcription factor activity, RNA polymerase II-specific"/>
    <property type="evidence" value="ECO:0007669"/>
    <property type="project" value="TreeGrafter"/>
</dbReference>
<protein>
    <recommendedName>
        <fullName evidence="8">MADS-box domain-containing protein</fullName>
    </recommendedName>
</protein>
<accession>G0WBG7</accession>
<feature type="domain" description="MADS-box" evidence="8">
    <location>
        <begin position="1"/>
        <end position="61"/>
    </location>
</feature>
<feature type="compositionally biased region" description="Polar residues" evidence="7">
    <location>
        <begin position="293"/>
        <end position="304"/>
    </location>
</feature>
<dbReference type="PROSITE" id="PS50066">
    <property type="entry name" value="MADS_BOX_2"/>
    <property type="match status" value="1"/>
</dbReference>
<dbReference type="SUPFAM" id="SSF55455">
    <property type="entry name" value="SRF-like"/>
    <property type="match status" value="1"/>
</dbReference>
<feature type="compositionally biased region" description="Polar residues" evidence="7">
    <location>
        <begin position="149"/>
        <end position="160"/>
    </location>
</feature>
<dbReference type="GO" id="GO:0005634">
    <property type="term" value="C:nucleus"/>
    <property type="evidence" value="ECO:0007669"/>
    <property type="project" value="UniProtKB-SubCell"/>
</dbReference>
<dbReference type="InterPro" id="IPR033896">
    <property type="entry name" value="MEF2-like_N"/>
</dbReference>
<dbReference type="EMBL" id="HE580271">
    <property type="protein sequence ID" value="CCD25087.1"/>
    <property type="molecule type" value="Genomic_DNA"/>
</dbReference>
<comment type="subcellular location">
    <subcellularLocation>
        <location evidence="1">Nucleus</location>
    </subcellularLocation>
</comment>
<evidence type="ECO:0000256" key="4">
    <source>
        <dbReference type="ARBA" id="ARBA00023163"/>
    </source>
</evidence>
<keyword evidence="3" id="KW-0238">DNA-binding</keyword>
<feature type="compositionally biased region" description="Polar residues" evidence="7">
    <location>
        <begin position="173"/>
        <end position="196"/>
    </location>
</feature>
<dbReference type="STRING" id="1071378.G0WBG7"/>
<reference evidence="9 10" key="1">
    <citation type="journal article" date="2011" name="Proc. Natl. Acad. Sci. U.S.A.">
        <title>Evolutionary erosion of yeast sex chromosomes by mating-type switching accidents.</title>
        <authorList>
            <person name="Gordon J.L."/>
            <person name="Armisen D."/>
            <person name="Proux-Wera E."/>
            <person name="Oheigeartaigh S.S."/>
            <person name="Byrne K.P."/>
            <person name="Wolfe K.H."/>
        </authorList>
    </citation>
    <scope>NUCLEOTIDE SEQUENCE [LARGE SCALE GENOMIC DNA]</scope>
    <source>
        <strain evidence="10">ATCC 10597 / BCRC 20456 / CBS 421 / NBRC 0211 / NRRL Y-12639</strain>
    </source>
</reference>
<keyword evidence="2" id="KW-0805">Transcription regulation</keyword>
<dbReference type="GO" id="GO:0045944">
    <property type="term" value="P:positive regulation of transcription by RNA polymerase II"/>
    <property type="evidence" value="ECO:0007669"/>
    <property type="project" value="InterPro"/>
</dbReference>
<evidence type="ECO:0000313" key="9">
    <source>
        <dbReference type="EMBL" id="CCD25087.1"/>
    </source>
</evidence>
<dbReference type="HOGENOM" id="CLU_022725_0_0_1"/>
<dbReference type="Proteomes" id="UP000000689">
    <property type="component" value="Chromosome 5"/>
</dbReference>
<dbReference type="PROSITE" id="PS00350">
    <property type="entry name" value="MADS_BOX_1"/>
    <property type="match status" value="1"/>
</dbReference>
<dbReference type="RefSeq" id="XP_003670330.1">
    <property type="nucleotide sequence ID" value="XM_003670282.1"/>
</dbReference>
<dbReference type="PANTHER" id="PTHR11945">
    <property type="entry name" value="MADS BOX PROTEIN"/>
    <property type="match status" value="1"/>
</dbReference>
<dbReference type="GO" id="GO:0000978">
    <property type="term" value="F:RNA polymerase II cis-regulatory region sequence-specific DNA binding"/>
    <property type="evidence" value="ECO:0007669"/>
    <property type="project" value="TreeGrafter"/>
</dbReference>
<gene>
    <name evidence="9" type="primary">NDAI0E02700</name>
    <name evidence="9" type="ordered locus">NDAI_0E02700</name>
</gene>
<keyword evidence="10" id="KW-1185">Reference proteome</keyword>
<feature type="region of interest" description="Disordered" evidence="7">
    <location>
        <begin position="257"/>
        <end position="330"/>
    </location>
</feature>
<comment type="similarity">
    <text evidence="6">Belongs to the MEF2 family.</text>
</comment>
<dbReference type="PRINTS" id="PR00404">
    <property type="entry name" value="MADSDOMAIN"/>
</dbReference>
<dbReference type="GO" id="GO:0033554">
    <property type="term" value="P:cellular response to stress"/>
    <property type="evidence" value="ECO:0007669"/>
    <property type="project" value="UniProtKB-ARBA"/>
</dbReference>
<evidence type="ECO:0000259" key="8">
    <source>
        <dbReference type="PROSITE" id="PS50066"/>
    </source>
</evidence>
<evidence type="ECO:0000256" key="6">
    <source>
        <dbReference type="ARBA" id="ARBA00025805"/>
    </source>
</evidence>
<dbReference type="InterPro" id="IPR036879">
    <property type="entry name" value="TF_MADSbox_sf"/>
</dbReference>
<name>G0WBG7_NAUDC</name>
<dbReference type="Gene3D" id="3.40.1810.10">
    <property type="entry name" value="Transcription factor, MADS-box"/>
    <property type="match status" value="1"/>
</dbReference>
<feature type="region of interest" description="Disordered" evidence="7">
    <location>
        <begin position="567"/>
        <end position="604"/>
    </location>
</feature>
<keyword evidence="5" id="KW-0539">Nucleus</keyword>
<feature type="compositionally biased region" description="Low complexity" evidence="7">
    <location>
        <begin position="459"/>
        <end position="491"/>
    </location>
</feature>
<feature type="compositionally biased region" description="Basic residues" evidence="7">
    <location>
        <begin position="98"/>
        <end position="109"/>
    </location>
</feature>
<feature type="compositionally biased region" description="Polar residues" evidence="7">
    <location>
        <begin position="428"/>
        <end position="458"/>
    </location>
</feature>
<evidence type="ECO:0000256" key="3">
    <source>
        <dbReference type="ARBA" id="ARBA00023125"/>
    </source>
</evidence>
<dbReference type="CDD" id="cd00265">
    <property type="entry name" value="MADS_MEF2_like"/>
    <property type="match status" value="1"/>
</dbReference>
<feature type="compositionally biased region" description="Low complexity" evidence="7">
    <location>
        <begin position="257"/>
        <end position="280"/>
    </location>
</feature>
<dbReference type="PANTHER" id="PTHR11945:SF534">
    <property type="entry name" value="MYOCYTE-SPECIFIC ENHANCER FACTOR 2"/>
    <property type="match status" value="1"/>
</dbReference>
<dbReference type="OrthoDB" id="1898716at2759"/>
<feature type="region of interest" description="Disordered" evidence="7">
    <location>
        <begin position="361"/>
        <end position="394"/>
    </location>
</feature>
<keyword evidence="4" id="KW-0804">Transcription</keyword>
<feature type="compositionally biased region" description="Acidic residues" evidence="7">
    <location>
        <begin position="119"/>
        <end position="139"/>
    </location>
</feature>
<feature type="region of interest" description="Disordered" evidence="7">
    <location>
        <begin position="98"/>
        <end position="211"/>
    </location>
</feature>
<dbReference type="GeneID" id="11498665"/>
<feature type="compositionally biased region" description="Polar residues" evidence="7">
    <location>
        <begin position="567"/>
        <end position="576"/>
    </location>
</feature>
<dbReference type="Pfam" id="PF00319">
    <property type="entry name" value="SRF-TF"/>
    <property type="match status" value="1"/>
</dbReference>
<dbReference type="GO" id="GO:0008301">
    <property type="term" value="F:DNA binding, bending"/>
    <property type="evidence" value="ECO:0007669"/>
    <property type="project" value="UniProtKB-ARBA"/>
</dbReference>
<proteinExistence type="inferred from homology"/>
<dbReference type="GO" id="GO:0046983">
    <property type="term" value="F:protein dimerization activity"/>
    <property type="evidence" value="ECO:0007669"/>
    <property type="project" value="InterPro"/>
</dbReference>
<dbReference type="SMART" id="SM00432">
    <property type="entry name" value="MADS"/>
    <property type="match status" value="1"/>
</dbReference>
<sequence length="662" mass="73678">MGRRKIEIQPIHDERNRTVTFIKRKAGLFKKAHELAVLCQVDVAVIILGSNNTFYEFSSVDTNDLIKYYQHDKDLNHDVKDPSSYGAYTKKKKVTLNPKYHGRSKKARVGKHDQKKDEEIELGADFEGNDGEDEDEEGQEFSRDDIEDSNTTSSNNMIPQSSTSVVSDDDRTANTLRNITIHSTSNKRSRSENNIGPTFIYERTKKPDLNNNKRLKKESSVLNPLQQHVQKQFQNLYHMTSNSPTELPKLSKYQETAPMVPSPTASSSSPNNSTNNHNVSLKPSFAKTENDSKGSPLNRLNMQFSPPIGNSGKEPFSSLDKDKNSLRIGSRPVLRVQIPTNNNTYNTSVYSEPSSATSITRSMNNNGSPSRIDTNFQNDSLNRNDGSKISKTPTNTSYSFTAGLPPIFSATSALPQYVATPLQSAAAANSVHPNGNTTNIQNNSHGNDFIQNSSSYFLQRQSQNSQQQQQHQQRQQSQPQQHQQQPQQPQNIPKRLQLKSGQTGLYDRLFSPILAEDPSGPRTGSLPSKFVHDLIIPSPSANMPMFQDWSLGPESAKLGANNSSLRGSFNNSRIGPNNNKENITNNNSNNNNVNNTTTNNSTNINASTQYSFSGSTGLTPYITSQTPLSNRFFNFSTEVDDDKKKMNKTDTVADLNIDGKKN</sequence>
<dbReference type="InterPro" id="IPR002100">
    <property type="entry name" value="TF_MADSbox"/>
</dbReference>
<evidence type="ECO:0000256" key="1">
    <source>
        <dbReference type="ARBA" id="ARBA00004123"/>
    </source>
</evidence>
<feature type="compositionally biased region" description="Low complexity" evidence="7">
    <location>
        <begin position="577"/>
        <end position="604"/>
    </location>
</feature>
<evidence type="ECO:0000256" key="5">
    <source>
        <dbReference type="ARBA" id="ARBA00023242"/>
    </source>
</evidence>
<dbReference type="FunFam" id="3.40.1810.10:FF:000013">
    <property type="entry name" value="Transcription factor, MADS-box"/>
    <property type="match status" value="1"/>
</dbReference>